<comment type="similarity">
    <text evidence="1 4">Belongs to the D-isomer specific 2-hydroxyacid dehydrogenase family.</text>
</comment>
<dbReference type="InterPro" id="IPR036291">
    <property type="entry name" value="NAD(P)-bd_dom_sf"/>
</dbReference>
<dbReference type="InterPro" id="IPR050223">
    <property type="entry name" value="D-isomer_2-hydroxyacid_DH"/>
</dbReference>
<feature type="region of interest" description="Disordered" evidence="5">
    <location>
        <begin position="320"/>
        <end position="342"/>
    </location>
</feature>
<dbReference type="CDD" id="cd05301">
    <property type="entry name" value="GDH"/>
    <property type="match status" value="1"/>
</dbReference>
<dbReference type="GO" id="GO:0030267">
    <property type="term" value="F:glyoxylate reductase (NADPH) activity"/>
    <property type="evidence" value="ECO:0007669"/>
    <property type="project" value="TreeGrafter"/>
</dbReference>
<dbReference type="FunFam" id="3.40.50.720:FF:000203">
    <property type="entry name" value="D-3-phosphoglycerate dehydrogenase (SerA)"/>
    <property type="match status" value="1"/>
</dbReference>
<dbReference type="Gene3D" id="3.40.50.720">
    <property type="entry name" value="NAD(P)-binding Rossmann-like Domain"/>
    <property type="match status" value="2"/>
</dbReference>
<dbReference type="SUPFAM" id="SSF52283">
    <property type="entry name" value="Formate/glycerate dehydrogenase catalytic domain-like"/>
    <property type="match status" value="1"/>
</dbReference>
<evidence type="ECO:0000313" key="8">
    <source>
        <dbReference type="EMBL" id="PXX39112.1"/>
    </source>
</evidence>
<feature type="domain" description="D-isomer specific 2-hydroxyacid dehydrogenase catalytic" evidence="6">
    <location>
        <begin position="17"/>
        <end position="323"/>
    </location>
</feature>
<dbReference type="EMBL" id="QJJY01000002">
    <property type="protein sequence ID" value="PXX39112.1"/>
    <property type="molecule type" value="Genomic_DNA"/>
</dbReference>
<keyword evidence="3" id="KW-0520">NAD</keyword>
<comment type="caution">
    <text evidence="8">The sequence shown here is derived from an EMBL/GenBank/DDBJ whole genome shotgun (WGS) entry which is preliminary data.</text>
</comment>
<dbReference type="SUPFAM" id="SSF51735">
    <property type="entry name" value="NAD(P)-binding Rossmann-fold domains"/>
    <property type="match status" value="1"/>
</dbReference>
<dbReference type="GO" id="GO:0005829">
    <property type="term" value="C:cytosol"/>
    <property type="evidence" value="ECO:0007669"/>
    <property type="project" value="TreeGrafter"/>
</dbReference>
<dbReference type="InterPro" id="IPR006140">
    <property type="entry name" value="D-isomer_DH_NAD-bd"/>
</dbReference>
<dbReference type="PANTHER" id="PTHR10996:SF283">
    <property type="entry name" value="GLYOXYLATE_HYDROXYPYRUVATE REDUCTASE B"/>
    <property type="match status" value="1"/>
</dbReference>
<dbReference type="Pfam" id="PF00389">
    <property type="entry name" value="2-Hacid_dh"/>
    <property type="match status" value="1"/>
</dbReference>
<evidence type="ECO:0000259" key="6">
    <source>
        <dbReference type="Pfam" id="PF00389"/>
    </source>
</evidence>
<keyword evidence="2 4" id="KW-0560">Oxidoreductase</keyword>
<dbReference type="GO" id="GO:0051287">
    <property type="term" value="F:NAD binding"/>
    <property type="evidence" value="ECO:0007669"/>
    <property type="project" value="InterPro"/>
</dbReference>
<evidence type="ECO:0000256" key="4">
    <source>
        <dbReference type="RuleBase" id="RU003719"/>
    </source>
</evidence>
<proteinExistence type="inferred from homology"/>
<gene>
    <name evidence="8" type="ORF">NA66_1002229</name>
</gene>
<dbReference type="PROSITE" id="PS00065">
    <property type="entry name" value="D_2_HYDROXYACID_DH_1"/>
    <property type="match status" value="1"/>
</dbReference>
<dbReference type="Proteomes" id="UP000247755">
    <property type="component" value="Unassembled WGS sequence"/>
</dbReference>
<reference evidence="8 9" key="1">
    <citation type="submission" date="2018-05" db="EMBL/GenBank/DDBJ databases">
        <title>Comparative genomics of bacterial root endophytes of switchgrass collected from native prairies over two seasons.</title>
        <authorList>
            <person name="Tang Y."/>
        </authorList>
    </citation>
    <scope>NUCLEOTIDE SEQUENCE [LARGE SCALE GENOMIC DNA]</scope>
    <source>
        <strain evidence="8 9">NFIX32</strain>
    </source>
</reference>
<evidence type="ECO:0000259" key="7">
    <source>
        <dbReference type="Pfam" id="PF02826"/>
    </source>
</evidence>
<evidence type="ECO:0000256" key="1">
    <source>
        <dbReference type="ARBA" id="ARBA00005854"/>
    </source>
</evidence>
<evidence type="ECO:0000313" key="9">
    <source>
        <dbReference type="Proteomes" id="UP000247755"/>
    </source>
</evidence>
<dbReference type="GO" id="GO:0016618">
    <property type="term" value="F:hydroxypyruvate reductase [NAD(P)H] activity"/>
    <property type="evidence" value="ECO:0007669"/>
    <property type="project" value="TreeGrafter"/>
</dbReference>
<organism evidence="8 9">
    <name type="scientific">Burkholderia pyrrocinia</name>
    <name type="common">Pseudomonas pyrrocinia</name>
    <dbReference type="NCBI Taxonomy" id="60550"/>
    <lineage>
        <taxon>Bacteria</taxon>
        <taxon>Pseudomonadati</taxon>
        <taxon>Pseudomonadota</taxon>
        <taxon>Betaproteobacteria</taxon>
        <taxon>Burkholderiales</taxon>
        <taxon>Burkholderiaceae</taxon>
        <taxon>Burkholderia</taxon>
        <taxon>Burkholderia cepacia complex</taxon>
    </lineage>
</organism>
<evidence type="ECO:0000256" key="2">
    <source>
        <dbReference type="ARBA" id="ARBA00023002"/>
    </source>
</evidence>
<dbReference type="AlphaFoldDB" id="A0A318JFR5"/>
<feature type="domain" description="D-isomer specific 2-hydroxyacid dehydrogenase NAD-binding" evidence="7">
    <location>
        <begin position="120"/>
        <end position="297"/>
    </location>
</feature>
<dbReference type="Pfam" id="PF02826">
    <property type="entry name" value="2-Hacid_dh_C"/>
    <property type="match status" value="1"/>
</dbReference>
<sequence>MRAAIGPRHTEMAMQKILVARPIFPDVIERLKQYFEVDWNDGDALAPDALTARLADKDGALTAGDPVGAAALAAAPRLRVVSNMAVGYNNFDMAAFNAANVLGTNTPDVLNESTADFGWALMMAAARRIAESEHWLRAGHWQKWAYDGFLGNDIYGSTLGVIGMGRIGQALARRARGFGMQVIYHNRSRVAPEIEAELNAEYVSKDALLARADHVVLVLPYTKENHHTIGAAELAKMKPTATLTNIARGGIVDDAALAAALRDGTIAAAGLDVYEGEPAVHPALLEVPNVVLTPHIASATEKTRRAMANLAADNLIAALGEGPRAGQPPNPINPDVIGKPRA</sequence>
<evidence type="ECO:0000256" key="5">
    <source>
        <dbReference type="SAM" id="MobiDB-lite"/>
    </source>
</evidence>
<name>A0A318JFR5_BURPY</name>
<evidence type="ECO:0000256" key="3">
    <source>
        <dbReference type="ARBA" id="ARBA00023027"/>
    </source>
</evidence>
<dbReference type="PANTHER" id="PTHR10996">
    <property type="entry name" value="2-HYDROXYACID DEHYDROGENASE-RELATED"/>
    <property type="match status" value="1"/>
</dbReference>
<dbReference type="InterPro" id="IPR029752">
    <property type="entry name" value="D-isomer_DH_CS1"/>
</dbReference>
<accession>A0A318JFR5</accession>
<dbReference type="InterPro" id="IPR006139">
    <property type="entry name" value="D-isomer_2_OHA_DH_cat_dom"/>
</dbReference>
<protein>
    <submittedName>
        <fullName evidence="8">Lactate dehydrogenase-like 2-hydroxyacid dehydrogenase</fullName>
    </submittedName>
</protein>